<dbReference type="PANTHER" id="PTHR14429">
    <property type="entry name" value="FIBROSIN FAMILY MEMBER"/>
    <property type="match status" value="1"/>
</dbReference>
<proteinExistence type="predicted"/>
<keyword evidence="4" id="KW-1185">Reference proteome</keyword>
<sequence length="80" mass="8792">HDLLRQELNNRFLVQSSERGRGSAPGATGSPLAPVSLLRAEFHQHQHMHQHQHTHQHTFTPFPASLPPAAIIGPPTAPPM</sequence>
<dbReference type="InterPro" id="IPR023246">
    <property type="entry name" value="AUTS2"/>
</dbReference>
<protein>
    <submittedName>
        <fullName evidence="3">Uncharacterized protein</fullName>
    </submittedName>
</protein>
<comment type="caution">
    <text evidence="3">The sequence shown here is derived from an EMBL/GenBank/DDBJ whole genome shotgun (WGS) entry which is preliminary data.</text>
</comment>
<name>A0ABD0R6E8_CIRMR</name>
<evidence type="ECO:0000256" key="1">
    <source>
        <dbReference type="ARBA" id="ARBA00022553"/>
    </source>
</evidence>
<dbReference type="PANTHER" id="PTHR14429:SF20">
    <property type="entry name" value="FIBROSIN-1-LIKE PROTEIN"/>
    <property type="match status" value="1"/>
</dbReference>
<evidence type="ECO:0000256" key="2">
    <source>
        <dbReference type="SAM" id="MobiDB-lite"/>
    </source>
</evidence>
<feature type="region of interest" description="Disordered" evidence="2">
    <location>
        <begin position="15"/>
        <end position="80"/>
    </location>
</feature>
<gene>
    <name evidence="3" type="ORF">M9458_012184</name>
</gene>
<feature type="compositionally biased region" description="Basic residues" evidence="2">
    <location>
        <begin position="45"/>
        <end position="56"/>
    </location>
</feature>
<reference evidence="3 4" key="1">
    <citation type="submission" date="2024-05" db="EMBL/GenBank/DDBJ databases">
        <title>Genome sequencing and assembly of Indian major carp, Cirrhinus mrigala (Hamilton, 1822).</title>
        <authorList>
            <person name="Mohindra V."/>
            <person name="Chowdhury L.M."/>
            <person name="Lal K."/>
            <person name="Jena J.K."/>
        </authorList>
    </citation>
    <scope>NUCLEOTIDE SEQUENCE [LARGE SCALE GENOMIC DNA]</scope>
    <source>
        <strain evidence="3">CM1030</strain>
        <tissue evidence="3">Blood</tissue>
    </source>
</reference>
<keyword evidence="1" id="KW-0597">Phosphoprotein</keyword>
<feature type="non-terminal residue" evidence="3">
    <location>
        <position position="1"/>
    </location>
</feature>
<accession>A0ABD0R6E8</accession>
<dbReference type="EMBL" id="JAMKFB020000005">
    <property type="protein sequence ID" value="KAL0193888.1"/>
    <property type="molecule type" value="Genomic_DNA"/>
</dbReference>
<dbReference type="AlphaFoldDB" id="A0ABD0R6E8"/>
<organism evidence="3 4">
    <name type="scientific">Cirrhinus mrigala</name>
    <name type="common">Mrigala</name>
    <dbReference type="NCBI Taxonomy" id="683832"/>
    <lineage>
        <taxon>Eukaryota</taxon>
        <taxon>Metazoa</taxon>
        <taxon>Chordata</taxon>
        <taxon>Craniata</taxon>
        <taxon>Vertebrata</taxon>
        <taxon>Euteleostomi</taxon>
        <taxon>Actinopterygii</taxon>
        <taxon>Neopterygii</taxon>
        <taxon>Teleostei</taxon>
        <taxon>Ostariophysi</taxon>
        <taxon>Cypriniformes</taxon>
        <taxon>Cyprinidae</taxon>
        <taxon>Labeoninae</taxon>
        <taxon>Labeonini</taxon>
        <taxon>Cirrhinus</taxon>
    </lineage>
</organism>
<dbReference type="Proteomes" id="UP001529510">
    <property type="component" value="Unassembled WGS sequence"/>
</dbReference>
<evidence type="ECO:0000313" key="4">
    <source>
        <dbReference type="Proteomes" id="UP001529510"/>
    </source>
</evidence>
<evidence type="ECO:0000313" key="3">
    <source>
        <dbReference type="EMBL" id="KAL0193888.1"/>
    </source>
</evidence>
<feature type="non-terminal residue" evidence="3">
    <location>
        <position position="80"/>
    </location>
</feature>